<sequence>MFRQDIFIFEFVSGGGFSHDEIPSSLFCEGYAMLRTTIEDFKNLGFHITTLLDSRIEFLSHYMKADVIKSVWLEEDYLKKFIDCVRDSNYCFVIAPEFSNILYNLTKIVKKNKKNLLSIDLNGVKLGASKLETYKFFLANKMSAPKLYKIPFKGRILDLDFILQKFDQLNCSIVIKPDDGVGSELIFYFEKKDEILHFFESSNKVLDTNRKFILQKYIEG</sequence>
<gene>
    <name evidence="3" type="ORF">S01H1_76164</name>
</gene>
<evidence type="ECO:0000259" key="2">
    <source>
        <dbReference type="Pfam" id="PF18301"/>
    </source>
</evidence>
<evidence type="ECO:0000313" key="3">
    <source>
        <dbReference type="EMBL" id="GAG53214.1"/>
    </source>
</evidence>
<organism evidence="3">
    <name type="scientific">marine sediment metagenome</name>
    <dbReference type="NCBI Taxonomy" id="412755"/>
    <lineage>
        <taxon>unclassified sequences</taxon>
        <taxon>metagenomes</taxon>
        <taxon>ecological metagenomes</taxon>
    </lineage>
</organism>
<dbReference type="GO" id="GO:0005524">
    <property type="term" value="F:ATP binding"/>
    <property type="evidence" value="ECO:0007669"/>
    <property type="project" value="InterPro"/>
</dbReference>
<feature type="non-terminal residue" evidence="3">
    <location>
        <position position="220"/>
    </location>
</feature>
<dbReference type="Pfam" id="PF18301">
    <property type="entry name" value="preATP-grasp_3"/>
    <property type="match status" value="1"/>
</dbReference>
<dbReference type="AlphaFoldDB" id="X0YBK2"/>
<dbReference type="GO" id="GO:0046872">
    <property type="term" value="F:metal ion binding"/>
    <property type="evidence" value="ECO:0007669"/>
    <property type="project" value="InterPro"/>
</dbReference>
<feature type="domain" description="Tyramine--L-glutamate ligase pre ATP-grasp" evidence="2">
    <location>
        <begin position="47"/>
        <end position="117"/>
    </location>
</feature>
<evidence type="ECO:0000259" key="1">
    <source>
        <dbReference type="Pfam" id="PF02655"/>
    </source>
</evidence>
<proteinExistence type="predicted"/>
<dbReference type="InterPro" id="IPR003806">
    <property type="entry name" value="ATP-grasp_PylC-type"/>
</dbReference>
<name>X0YBK2_9ZZZZ</name>
<evidence type="ECO:0008006" key="4">
    <source>
        <dbReference type="Google" id="ProtNLM"/>
    </source>
</evidence>
<dbReference type="Gene3D" id="3.40.50.11770">
    <property type="match status" value="1"/>
</dbReference>
<dbReference type="EMBL" id="BARS01051098">
    <property type="protein sequence ID" value="GAG53214.1"/>
    <property type="molecule type" value="Genomic_DNA"/>
</dbReference>
<feature type="domain" description="ATP-grasp fold PylC-type" evidence="1">
    <location>
        <begin position="128"/>
        <end position="220"/>
    </location>
</feature>
<dbReference type="InterPro" id="IPR040803">
    <property type="entry name" value="MfnD_preATP-grasp"/>
</dbReference>
<protein>
    <recommendedName>
        <fullName evidence="4">ATP-grasp domain-containing protein</fullName>
    </recommendedName>
</protein>
<reference evidence="3" key="1">
    <citation type="journal article" date="2014" name="Front. Microbiol.">
        <title>High frequency of phylogenetically diverse reductive dehalogenase-homologous genes in deep subseafloor sedimentary metagenomes.</title>
        <authorList>
            <person name="Kawai M."/>
            <person name="Futagami T."/>
            <person name="Toyoda A."/>
            <person name="Takaki Y."/>
            <person name="Nishi S."/>
            <person name="Hori S."/>
            <person name="Arai W."/>
            <person name="Tsubouchi T."/>
            <person name="Morono Y."/>
            <person name="Uchiyama I."/>
            <person name="Ito T."/>
            <person name="Fujiyama A."/>
            <person name="Inagaki F."/>
            <person name="Takami H."/>
        </authorList>
    </citation>
    <scope>NUCLEOTIDE SEQUENCE</scope>
    <source>
        <strain evidence="3">Expedition CK06-06</strain>
    </source>
</reference>
<dbReference type="Pfam" id="PF02655">
    <property type="entry name" value="ATP-grasp_3"/>
    <property type="match status" value="1"/>
</dbReference>
<comment type="caution">
    <text evidence="3">The sequence shown here is derived from an EMBL/GenBank/DDBJ whole genome shotgun (WGS) entry which is preliminary data.</text>
</comment>
<accession>X0YBK2</accession>
<dbReference type="SUPFAM" id="SSF56059">
    <property type="entry name" value="Glutathione synthetase ATP-binding domain-like"/>
    <property type="match status" value="1"/>
</dbReference>